<organism evidence="1 2">
    <name type="scientific">Linum trigynum</name>
    <dbReference type="NCBI Taxonomy" id="586398"/>
    <lineage>
        <taxon>Eukaryota</taxon>
        <taxon>Viridiplantae</taxon>
        <taxon>Streptophyta</taxon>
        <taxon>Embryophyta</taxon>
        <taxon>Tracheophyta</taxon>
        <taxon>Spermatophyta</taxon>
        <taxon>Magnoliopsida</taxon>
        <taxon>eudicotyledons</taxon>
        <taxon>Gunneridae</taxon>
        <taxon>Pentapetalae</taxon>
        <taxon>rosids</taxon>
        <taxon>fabids</taxon>
        <taxon>Malpighiales</taxon>
        <taxon>Linaceae</taxon>
        <taxon>Linum</taxon>
    </lineage>
</organism>
<dbReference type="AlphaFoldDB" id="A0AAV2GJL1"/>
<evidence type="ECO:0000313" key="1">
    <source>
        <dbReference type="EMBL" id="CAL1410023.1"/>
    </source>
</evidence>
<proteinExistence type="predicted"/>
<dbReference type="Proteomes" id="UP001497516">
    <property type="component" value="Chromosome 9"/>
</dbReference>
<dbReference type="EMBL" id="OZ034822">
    <property type="protein sequence ID" value="CAL1410023.1"/>
    <property type="molecule type" value="Genomic_DNA"/>
</dbReference>
<protein>
    <submittedName>
        <fullName evidence="1">Uncharacterized protein</fullName>
    </submittedName>
</protein>
<evidence type="ECO:0000313" key="2">
    <source>
        <dbReference type="Proteomes" id="UP001497516"/>
    </source>
</evidence>
<gene>
    <name evidence="1" type="ORF">LTRI10_LOCUS49474</name>
</gene>
<keyword evidence="2" id="KW-1185">Reference proteome</keyword>
<reference evidence="1 2" key="1">
    <citation type="submission" date="2024-04" db="EMBL/GenBank/DDBJ databases">
        <authorList>
            <person name="Fracassetti M."/>
        </authorList>
    </citation>
    <scope>NUCLEOTIDE SEQUENCE [LARGE SCALE GENOMIC DNA]</scope>
</reference>
<accession>A0AAV2GJL1</accession>
<sequence>MTGRYGLRSSIGTGSGYWWSEVVVWWEGASLKGLDPTRGRLPKDLDSGGREVDDELEKKRLFWQFD</sequence>
<name>A0AAV2GJL1_9ROSI</name>